<dbReference type="KEGG" id="bsol:FSW04_22920"/>
<evidence type="ECO:0000313" key="2">
    <source>
        <dbReference type="EMBL" id="QEC50144.1"/>
    </source>
</evidence>
<evidence type="ECO:0000313" key="3">
    <source>
        <dbReference type="Proteomes" id="UP000321805"/>
    </source>
</evidence>
<dbReference type="AlphaFoldDB" id="A0A5B8UAX4"/>
<organism evidence="2 3">
    <name type="scientific">Baekduia soli</name>
    <dbReference type="NCBI Taxonomy" id="496014"/>
    <lineage>
        <taxon>Bacteria</taxon>
        <taxon>Bacillati</taxon>
        <taxon>Actinomycetota</taxon>
        <taxon>Thermoleophilia</taxon>
        <taxon>Solirubrobacterales</taxon>
        <taxon>Baekduiaceae</taxon>
        <taxon>Baekduia</taxon>
    </lineage>
</organism>
<dbReference type="Proteomes" id="UP000321805">
    <property type="component" value="Chromosome"/>
</dbReference>
<dbReference type="RefSeq" id="WP_146922507.1">
    <property type="nucleotide sequence ID" value="NZ_CP042430.1"/>
</dbReference>
<accession>A0A5B8UAX4</accession>
<evidence type="ECO:0000256" key="1">
    <source>
        <dbReference type="SAM" id="MobiDB-lite"/>
    </source>
</evidence>
<sequence length="102" mass="11837">MAMRRFELEDLVNRPGTYFNPQTEVLVVVDDSPDLDGEIFNMEEFEGSDWVLVSEELPIEEHVRDELIERFQSRHAPAADGLMEADDEEEFDGFEVEDPDED</sequence>
<evidence type="ECO:0008006" key="4">
    <source>
        <dbReference type="Google" id="ProtNLM"/>
    </source>
</evidence>
<proteinExistence type="predicted"/>
<protein>
    <recommendedName>
        <fullName evidence="4">DUF1292 domain-containing protein</fullName>
    </recommendedName>
</protein>
<feature type="compositionally biased region" description="Acidic residues" evidence="1">
    <location>
        <begin position="83"/>
        <end position="102"/>
    </location>
</feature>
<gene>
    <name evidence="2" type="ORF">FSW04_22920</name>
</gene>
<name>A0A5B8UAX4_9ACTN</name>
<feature type="region of interest" description="Disordered" evidence="1">
    <location>
        <begin position="75"/>
        <end position="102"/>
    </location>
</feature>
<dbReference type="EMBL" id="CP042430">
    <property type="protein sequence ID" value="QEC50144.1"/>
    <property type="molecule type" value="Genomic_DNA"/>
</dbReference>
<reference evidence="2 3" key="1">
    <citation type="journal article" date="2018" name="J. Microbiol.">
        <title>Baekduia soli gen. nov., sp. nov., a novel bacterium isolated from the soil of Baekdu Mountain and proposal of a novel family name, Baekduiaceae fam. nov.</title>
        <authorList>
            <person name="An D.S."/>
            <person name="Siddiqi M.Z."/>
            <person name="Kim K.H."/>
            <person name="Yu H.S."/>
            <person name="Im W.T."/>
        </authorList>
    </citation>
    <scope>NUCLEOTIDE SEQUENCE [LARGE SCALE GENOMIC DNA]</scope>
    <source>
        <strain evidence="2 3">BR7-21</strain>
    </source>
</reference>
<dbReference type="OrthoDB" id="5244951at2"/>
<keyword evidence="3" id="KW-1185">Reference proteome</keyword>